<evidence type="ECO:0000256" key="7">
    <source>
        <dbReference type="ARBA" id="ARBA00023224"/>
    </source>
</evidence>
<keyword evidence="5" id="KW-0472">Membrane</keyword>
<dbReference type="GO" id="GO:0005886">
    <property type="term" value="C:plasma membrane"/>
    <property type="evidence" value="ECO:0007669"/>
    <property type="project" value="UniProtKB-SubCell"/>
</dbReference>
<dbReference type="VEuPathDB" id="VectorBase:AATE005841"/>
<protein>
    <submittedName>
        <fullName evidence="8">Uncharacterized protein</fullName>
    </submittedName>
</protein>
<evidence type="ECO:0000313" key="8">
    <source>
        <dbReference type="EnsemblMetazoa" id="AATE005841-PA.1"/>
    </source>
</evidence>
<dbReference type="EMBL" id="AXCP01008135">
    <property type="status" value="NOT_ANNOTATED_CDS"/>
    <property type="molecule type" value="Genomic_DNA"/>
</dbReference>
<sequence>MDELQFLNFFNHLFVSPSYAQIDPERQRFVIINRNVYWNALVLTTLLVASSAAAFKMMQIGLPAMVANVGGTITLILYCTQMCIMVPLIRWAVANKRRLCDLCNFALEIQSRLGDDLRPANATKNESELRSALKSIQYINFKDQTGEQKDFYDLINLKLMMESPKITACGLFEINLQIFYNVFAAIITYIVILFQFRGFEKAS</sequence>
<dbReference type="GO" id="GO:0030424">
    <property type="term" value="C:axon"/>
    <property type="evidence" value="ECO:0007669"/>
    <property type="project" value="TreeGrafter"/>
</dbReference>
<comment type="subcellular location">
    <subcellularLocation>
        <location evidence="1">Cell membrane</location>
        <topology evidence="1">Multi-pass membrane protein</topology>
    </subcellularLocation>
</comment>
<evidence type="ECO:0000256" key="3">
    <source>
        <dbReference type="ARBA" id="ARBA00022692"/>
    </source>
</evidence>
<evidence type="ECO:0000256" key="6">
    <source>
        <dbReference type="ARBA" id="ARBA00023170"/>
    </source>
</evidence>
<dbReference type="Pfam" id="PF08395">
    <property type="entry name" value="7tm_7"/>
    <property type="match status" value="1"/>
</dbReference>
<dbReference type="InterPro" id="IPR013604">
    <property type="entry name" value="7TM_chemorcpt"/>
</dbReference>
<evidence type="ECO:0000256" key="1">
    <source>
        <dbReference type="ARBA" id="ARBA00004651"/>
    </source>
</evidence>
<keyword evidence="2" id="KW-1003">Cell membrane</keyword>
<dbReference type="GO" id="GO:0030425">
    <property type="term" value="C:dendrite"/>
    <property type="evidence" value="ECO:0007669"/>
    <property type="project" value="TreeGrafter"/>
</dbReference>
<dbReference type="AlphaFoldDB" id="A0A182IUQ5"/>
<organism evidence="8">
    <name type="scientific">Anopheles atroparvus</name>
    <name type="common">European mosquito</name>
    <dbReference type="NCBI Taxonomy" id="41427"/>
    <lineage>
        <taxon>Eukaryota</taxon>
        <taxon>Metazoa</taxon>
        <taxon>Ecdysozoa</taxon>
        <taxon>Arthropoda</taxon>
        <taxon>Hexapoda</taxon>
        <taxon>Insecta</taxon>
        <taxon>Pterygota</taxon>
        <taxon>Neoptera</taxon>
        <taxon>Endopterygota</taxon>
        <taxon>Diptera</taxon>
        <taxon>Nematocera</taxon>
        <taxon>Culicoidea</taxon>
        <taxon>Culicidae</taxon>
        <taxon>Anophelinae</taxon>
        <taxon>Anopheles</taxon>
    </lineage>
</organism>
<evidence type="ECO:0000256" key="5">
    <source>
        <dbReference type="ARBA" id="ARBA00023136"/>
    </source>
</evidence>
<proteinExistence type="predicted"/>
<keyword evidence="3" id="KW-0812">Transmembrane</keyword>
<evidence type="ECO:0000256" key="2">
    <source>
        <dbReference type="ARBA" id="ARBA00022475"/>
    </source>
</evidence>
<reference evidence="8" key="1">
    <citation type="submission" date="2022-08" db="UniProtKB">
        <authorList>
            <consortium name="EnsemblMetazoa"/>
        </authorList>
    </citation>
    <scope>IDENTIFICATION</scope>
    <source>
        <strain evidence="8">EBRO</strain>
    </source>
</reference>
<dbReference type="EnsemblMetazoa" id="AATE005841-RA">
    <property type="protein sequence ID" value="AATE005841-PA.1"/>
    <property type="gene ID" value="AATE005841"/>
</dbReference>
<dbReference type="GO" id="GO:0007165">
    <property type="term" value="P:signal transduction"/>
    <property type="evidence" value="ECO:0007669"/>
    <property type="project" value="UniProtKB-KW"/>
</dbReference>
<dbReference type="STRING" id="41427.A0A182IUQ5"/>
<keyword evidence="4" id="KW-1133">Transmembrane helix</keyword>
<accession>A0A182IUQ5</accession>
<dbReference type="PANTHER" id="PTHR21143:SF133">
    <property type="entry name" value="GUSTATORY AND PHEROMONE RECEPTOR 32A-RELATED"/>
    <property type="match status" value="1"/>
</dbReference>
<dbReference type="GO" id="GO:0043025">
    <property type="term" value="C:neuronal cell body"/>
    <property type="evidence" value="ECO:0007669"/>
    <property type="project" value="TreeGrafter"/>
</dbReference>
<dbReference type="GO" id="GO:0008049">
    <property type="term" value="P:male courtship behavior"/>
    <property type="evidence" value="ECO:0007669"/>
    <property type="project" value="TreeGrafter"/>
</dbReference>
<evidence type="ECO:0000256" key="4">
    <source>
        <dbReference type="ARBA" id="ARBA00022989"/>
    </source>
</evidence>
<dbReference type="PANTHER" id="PTHR21143">
    <property type="entry name" value="INVERTEBRATE GUSTATORY RECEPTOR"/>
    <property type="match status" value="1"/>
</dbReference>
<name>A0A182IUQ5_ANOAO</name>
<keyword evidence="6" id="KW-0675">Receptor</keyword>
<dbReference type="GO" id="GO:0007635">
    <property type="term" value="P:chemosensory behavior"/>
    <property type="evidence" value="ECO:0007669"/>
    <property type="project" value="TreeGrafter"/>
</dbReference>
<keyword evidence="7" id="KW-0807">Transducer</keyword>
<dbReference type="GO" id="GO:0050909">
    <property type="term" value="P:sensory perception of taste"/>
    <property type="evidence" value="ECO:0007669"/>
    <property type="project" value="InterPro"/>
</dbReference>